<protein>
    <submittedName>
        <fullName evidence="1">Uncharacterized protein</fullName>
    </submittedName>
</protein>
<proteinExistence type="predicted"/>
<dbReference type="Proteomes" id="UP000824120">
    <property type="component" value="Chromosome 3"/>
</dbReference>
<gene>
    <name evidence="1" type="ORF">H5410_016351</name>
</gene>
<sequence>MHEFSSLTRGVNHQASSSPSYLSSRRFSNHQWIASTSPSNPVTPLLPFLFPSDSLLVSVGLQSAAPCNLIPSSSHFFIGFDQKFWQDSHREELFCFDESSQPLSFPDEIDNNDNKIIVSPSLRPGRPNEALRFLEAIEVGS</sequence>
<dbReference type="OrthoDB" id="10408809at2759"/>
<name>A0A9J5ZXD5_SOLCO</name>
<keyword evidence="2" id="KW-1185">Reference proteome</keyword>
<dbReference type="EMBL" id="JACXVP010000003">
    <property type="protein sequence ID" value="KAG5616527.1"/>
    <property type="molecule type" value="Genomic_DNA"/>
</dbReference>
<evidence type="ECO:0000313" key="2">
    <source>
        <dbReference type="Proteomes" id="UP000824120"/>
    </source>
</evidence>
<reference evidence="1 2" key="1">
    <citation type="submission" date="2020-09" db="EMBL/GenBank/DDBJ databases">
        <title>De no assembly of potato wild relative species, Solanum commersonii.</title>
        <authorList>
            <person name="Cho K."/>
        </authorList>
    </citation>
    <scope>NUCLEOTIDE SEQUENCE [LARGE SCALE GENOMIC DNA]</scope>
    <source>
        <strain evidence="1">LZ3.2</strain>
        <tissue evidence="1">Leaf</tissue>
    </source>
</reference>
<organism evidence="1 2">
    <name type="scientific">Solanum commersonii</name>
    <name type="common">Commerson's wild potato</name>
    <name type="synonym">Commerson's nightshade</name>
    <dbReference type="NCBI Taxonomy" id="4109"/>
    <lineage>
        <taxon>Eukaryota</taxon>
        <taxon>Viridiplantae</taxon>
        <taxon>Streptophyta</taxon>
        <taxon>Embryophyta</taxon>
        <taxon>Tracheophyta</taxon>
        <taxon>Spermatophyta</taxon>
        <taxon>Magnoliopsida</taxon>
        <taxon>eudicotyledons</taxon>
        <taxon>Gunneridae</taxon>
        <taxon>Pentapetalae</taxon>
        <taxon>asterids</taxon>
        <taxon>lamiids</taxon>
        <taxon>Solanales</taxon>
        <taxon>Solanaceae</taxon>
        <taxon>Solanoideae</taxon>
        <taxon>Solaneae</taxon>
        <taxon>Solanum</taxon>
    </lineage>
</organism>
<evidence type="ECO:0000313" key="1">
    <source>
        <dbReference type="EMBL" id="KAG5616527.1"/>
    </source>
</evidence>
<accession>A0A9J5ZXD5</accession>
<comment type="caution">
    <text evidence="1">The sequence shown here is derived from an EMBL/GenBank/DDBJ whole genome shotgun (WGS) entry which is preliminary data.</text>
</comment>
<dbReference type="AlphaFoldDB" id="A0A9J5ZXD5"/>